<evidence type="ECO:0000259" key="6">
    <source>
        <dbReference type="Pfam" id="PF00889"/>
    </source>
</evidence>
<name>A0A518CSH1_9PLAN</name>
<dbReference type="PANTHER" id="PTHR11741:SF0">
    <property type="entry name" value="ELONGATION FACTOR TS, MITOCHONDRIAL"/>
    <property type="match status" value="1"/>
</dbReference>
<comment type="function">
    <text evidence="5">Associates with the EF-Tu.GDP complex and induces the exchange of GDP to GTP. It remains bound to the aminoacyl-tRNA.EF-Tu.GTP complex up to the GTP hydrolysis stage on the ribosome.</text>
</comment>
<dbReference type="OrthoDB" id="9808348at2"/>
<dbReference type="FunFam" id="1.10.8.10:FF:000001">
    <property type="entry name" value="Elongation factor Ts"/>
    <property type="match status" value="1"/>
</dbReference>
<dbReference type="AlphaFoldDB" id="A0A518CSH1"/>
<feature type="domain" description="Translation elongation factor EFTs/EF1B dimerisation" evidence="6">
    <location>
        <begin position="73"/>
        <end position="276"/>
    </location>
</feature>
<protein>
    <recommendedName>
        <fullName evidence="2 5">Elongation factor Ts</fullName>
        <shortName evidence="5">EF-Ts</shortName>
    </recommendedName>
</protein>
<dbReference type="InterPro" id="IPR036402">
    <property type="entry name" value="EF-Ts_dimer_sf"/>
</dbReference>
<organism evidence="7 8">
    <name type="scientific">Polystyrenella longa</name>
    <dbReference type="NCBI Taxonomy" id="2528007"/>
    <lineage>
        <taxon>Bacteria</taxon>
        <taxon>Pseudomonadati</taxon>
        <taxon>Planctomycetota</taxon>
        <taxon>Planctomycetia</taxon>
        <taxon>Planctomycetales</taxon>
        <taxon>Planctomycetaceae</taxon>
        <taxon>Polystyrenella</taxon>
    </lineage>
</organism>
<keyword evidence="3 5" id="KW-0251">Elongation factor</keyword>
<evidence type="ECO:0000256" key="4">
    <source>
        <dbReference type="ARBA" id="ARBA00022917"/>
    </source>
</evidence>
<evidence type="ECO:0000313" key="7">
    <source>
        <dbReference type="EMBL" id="QDU82181.1"/>
    </source>
</evidence>
<dbReference type="RefSeq" id="WP_144998140.1">
    <property type="nucleotide sequence ID" value="NZ_CP036281.1"/>
</dbReference>
<accession>A0A518CSH1</accession>
<dbReference type="InterPro" id="IPR014039">
    <property type="entry name" value="Transl_elong_EFTs/EF1B_dimer"/>
</dbReference>
<dbReference type="Gene3D" id="1.10.8.10">
    <property type="entry name" value="DNA helicase RuvA subunit, C-terminal domain"/>
    <property type="match status" value="1"/>
</dbReference>
<comment type="caution">
    <text evidence="5">Lacks conserved residue(s) required for the propagation of feature annotation.</text>
</comment>
<dbReference type="Proteomes" id="UP000317178">
    <property type="component" value="Chromosome"/>
</dbReference>
<keyword evidence="8" id="KW-1185">Reference proteome</keyword>
<dbReference type="HAMAP" id="MF_00050">
    <property type="entry name" value="EF_Ts"/>
    <property type="match status" value="1"/>
</dbReference>
<dbReference type="Pfam" id="PF00889">
    <property type="entry name" value="EF_TS"/>
    <property type="match status" value="1"/>
</dbReference>
<evidence type="ECO:0000313" key="8">
    <source>
        <dbReference type="Proteomes" id="UP000317178"/>
    </source>
</evidence>
<dbReference type="SUPFAM" id="SSF54713">
    <property type="entry name" value="Elongation factor Ts (EF-Ts), dimerisation domain"/>
    <property type="match status" value="2"/>
</dbReference>
<dbReference type="InterPro" id="IPR001816">
    <property type="entry name" value="Transl_elong_EFTs/EF1B"/>
</dbReference>
<keyword evidence="4 5" id="KW-0648">Protein biosynthesis</keyword>
<dbReference type="PANTHER" id="PTHR11741">
    <property type="entry name" value="ELONGATION FACTOR TS"/>
    <property type="match status" value="1"/>
</dbReference>
<gene>
    <name evidence="5 7" type="primary">tsf</name>
    <name evidence="7" type="ORF">Pla110_39360</name>
</gene>
<reference evidence="7 8" key="1">
    <citation type="submission" date="2019-02" db="EMBL/GenBank/DDBJ databases">
        <title>Deep-cultivation of Planctomycetes and their phenomic and genomic characterization uncovers novel biology.</title>
        <authorList>
            <person name="Wiegand S."/>
            <person name="Jogler M."/>
            <person name="Boedeker C."/>
            <person name="Pinto D."/>
            <person name="Vollmers J."/>
            <person name="Rivas-Marin E."/>
            <person name="Kohn T."/>
            <person name="Peeters S.H."/>
            <person name="Heuer A."/>
            <person name="Rast P."/>
            <person name="Oberbeckmann S."/>
            <person name="Bunk B."/>
            <person name="Jeske O."/>
            <person name="Meyerdierks A."/>
            <person name="Storesund J.E."/>
            <person name="Kallscheuer N."/>
            <person name="Luecker S."/>
            <person name="Lage O.M."/>
            <person name="Pohl T."/>
            <person name="Merkel B.J."/>
            <person name="Hornburger P."/>
            <person name="Mueller R.-W."/>
            <person name="Bruemmer F."/>
            <person name="Labrenz M."/>
            <person name="Spormann A.M."/>
            <person name="Op den Camp H."/>
            <person name="Overmann J."/>
            <person name="Amann R."/>
            <person name="Jetten M.S.M."/>
            <person name="Mascher T."/>
            <person name="Medema M.H."/>
            <person name="Devos D.P."/>
            <person name="Kaster A.-K."/>
            <person name="Ovreas L."/>
            <person name="Rohde M."/>
            <person name="Galperin M.Y."/>
            <person name="Jogler C."/>
        </authorList>
    </citation>
    <scope>NUCLEOTIDE SEQUENCE [LARGE SCALE GENOMIC DNA]</scope>
    <source>
        <strain evidence="7 8">Pla110</strain>
    </source>
</reference>
<evidence type="ECO:0000256" key="5">
    <source>
        <dbReference type="HAMAP-Rule" id="MF_00050"/>
    </source>
</evidence>
<dbReference type="Gene3D" id="3.30.479.20">
    <property type="entry name" value="Elongation factor Ts, dimerisation domain"/>
    <property type="match status" value="2"/>
</dbReference>
<dbReference type="InterPro" id="IPR009060">
    <property type="entry name" value="UBA-like_sf"/>
</dbReference>
<proteinExistence type="inferred from homology"/>
<keyword evidence="5" id="KW-0963">Cytoplasm</keyword>
<dbReference type="SUPFAM" id="SSF46934">
    <property type="entry name" value="UBA-like"/>
    <property type="match status" value="1"/>
</dbReference>
<dbReference type="Gene3D" id="1.10.286.20">
    <property type="match status" value="1"/>
</dbReference>
<evidence type="ECO:0000256" key="2">
    <source>
        <dbReference type="ARBA" id="ARBA00016956"/>
    </source>
</evidence>
<dbReference type="CDD" id="cd14275">
    <property type="entry name" value="UBA_EF-Ts"/>
    <property type="match status" value="1"/>
</dbReference>
<dbReference type="NCBIfam" id="TIGR00116">
    <property type="entry name" value="tsf"/>
    <property type="match status" value="1"/>
</dbReference>
<sequence length="277" mass="29686">MADITAAAVKALREITDLPMMTCKKALVQAEGDQDKAIAILKEEVGKVREKRADNATEEGFIFSKVNDDGSAAVMVEVLCESAPVATGKDLADFGAQLTEQLMNGPGAATAEELLAQPAPGTDQTLQEIFDSIVNKIREKIIVGRITKQEGPVASYVHHNGKIAVLFKASGEKLNMDVMRDVAMHIAAMNPTVCSESDVDPAAVKEYRAQLTEEAKASGKPENIIEKMVDGRMKNFYVEQGVLVAQAFAKDDSKTVSQALAEGGLTADSFTLWVLGN</sequence>
<dbReference type="KEGG" id="plon:Pla110_39360"/>
<comment type="similarity">
    <text evidence="1 5">Belongs to the EF-Ts family.</text>
</comment>
<dbReference type="GO" id="GO:0005737">
    <property type="term" value="C:cytoplasm"/>
    <property type="evidence" value="ECO:0007669"/>
    <property type="project" value="UniProtKB-SubCell"/>
</dbReference>
<dbReference type="GO" id="GO:0003746">
    <property type="term" value="F:translation elongation factor activity"/>
    <property type="evidence" value="ECO:0007669"/>
    <property type="project" value="UniProtKB-UniRule"/>
</dbReference>
<dbReference type="EMBL" id="CP036281">
    <property type="protein sequence ID" value="QDU82181.1"/>
    <property type="molecule type" value="Genomic_DNA"/>
</dbReference>
<comment type="subcellular location">
    <subcellularLocation>
        <location evidence="5">Cytoplasm</location>
    </subcellularLocation>
</comment>
<evidence type="ECO:0000256" key="3">
    <source>
        <dbReference type="ARBA" id="ARBA00022768"/>
    </source>
</evidence>
<evidence type="ECO:0000256" key="1">
    <source>
        <dbReference type="ARBA" id="ARBA00005532"/>
    </source>
</evidence>